<dbReference type="EMBL" id="BARW01026709">
    <property type="protein sequence ID" value="GAJ08434.1"/>
    <property type="molecule type" value="Genomic_DNA"/>
</dbReference>
<reference evidence="1" key="1">
    <citation type="journal article" date="2014" name="Front. Microbiol.">
        <title>High frequency of phylogenetically diverse reductive dehalogenase-homologous genes in deep subseafloor sedimentary metagenomes.</title>
        <authorList>
            <person name="Kawai M."/>
            <person name="Futagami T."/>
            <person name="Toyoda A."/>
            <person name="Takaki Y."/>
            <person name="Nishi S."/>
            <person name="Hori S."/>
            <person name="Arai W."/>
            <person name="Tsubouchi T."/>
            <person name="Morono Y."/>
            <person name="Uchiyama I."/>
            <person name="Ito T."/>
            <person name="Fujiyama A."/>
            <person name="Inagaki F."/>
            <person name="Takami H."/>
        </authorList>
    </citation>
    <scope>NUCLEOTIDE SEQUENCE</scope>
    <source>
        <strain evidence="1">Expedition CK06-06</strain>
    </source>
</reference>
<dbReference type="AlphaFoldDB" id="X1TT53"/>
<proteinExistence type="predicted"/>
<sequence>MYQAAEGKVPPKREKIKTADHTILELLHRVEASAEVGVVFYPHLVISCSSFKCCFDLSIP</sequence>
<gene>
    <name evidence="1" type="ORF">S12H4_43508</name>
</gene>
<name>X1TT53_9ZZZZ</name>
<evidence type="ECO:0000313" key="1">
    <source>
        <dbReference type="EMBL" id="GAJ08434.1"/>
    </source>
</evidence>
<protein>
    <submittedName>
        <fullName evidence="1">Uncharacterized protein</fullName>
    </submittedName>
</protein>
<organism evidence="1">
    <name type="scientific">marine sediment metagenome</name>
    <dbReference type="NCBI Taxonomy" id="412755"/>
    <lineage>
        <taxon>unclassified sequences</taxon>
        <taxon>metagenomes</taxon>
        <taxon>ecological metagenomes</taxon>
    </lineage>
</organism>
<comment type="caution">
    <text evidence="1">The sequence shown here is derived from an EMBL/GenBank/DDBJ whole genome shotgun (WGS) entry which is preliminary data.</text>
</comment>
<accession>X1TT53</accession>